<dbReference type="Proteomes" id="UP001276564">
    <property type="component" value="Unassembled WGS sequence"/>
</dbReference>
<dbReference type="RefSeq" id="WP_320322180.1">
    <property type="nucleotide sequence ID" value="NZ_JAVIIP010000039.1"/>
</dbReference>
<gene>
    <name evidence="2" type="ORF">RFM23_30970</name>
</gene>
<evidence type="ECO:0000256" key="1">
    <source>
        <dbReference type="SAM" id="MobiDB-lite"/>
    </source>
</evidence>
<protein>
    <submittedName>
        <fullName evidence="2">Uncharacterized protein</fullName>
    </submittedName>
</protein>
<proteinExistence type="predicted"/>
<keyword evidence="3" id="KW-1185">Reference proteome</keyword>
<name>A0ABU5AXR6_9HYPH</name>
<accession>A0ABU5AXR6</accession>
<feature type="region of interest" description="Disordered" evidence="1">
    <location>
        <begin position="1"/>
        <end position="22"/>
    </location>
</feature>
<comment type="caution">
    <text evidence="2">The sequence shown here is derived from an EMBL/GenBank/DDBJ whole genome shotgun (WGS) entry which is preliminary data.</text>
</comment>
<sequence length="104" mass="11508">MPAPERRLNGRAVRLQKRPDAGREKLLRVNDEPLYQATGETGFKRKGGHAARRLSAELAFTAVLLPPEAKIPAHSLQGMIRISPWLKAAIAIEEIVFEHTTATC</sequence>
<evidence type="ECO:0000313" key="2">
    <source>
        <dbReference type="EMBL" id="MDX8542016.1"/>
    </source>
</evidence>
<organism evidence="2 3">
    <name type="scientific">Mesorhizobium abyssinicae</name>
    <dbReference type="NCBI Taxonomy" id="1209958"/>
    <lineage>
        <taxon>Bacteria</taxon>
        <taxon>Pseudomonadati</taxon>
        <taxon>Pseudomonadota</taxon>
        <taxon>Alphaproteobacteria</taxon>
        <taxon>Hyphomicrobiales</taxon>
        <taxon>Phyllobacteriaceae</taxon>
        <taxon>Mesorhizobium</taxon>
    </lineage>
</organism>
<reference evidence="2 3" key="1">
    <citation type="submission" date="2023-08" db="EMBL/GenBank/DDBJ databases">
        <title>Implementing the SeqCode for naming new Mesorhizobium species isolated from Vachellia karroo root nodules.</title>
        <authorList>
            <person name="Van Lill M."/>
        </authorList>
    </citation>
    <scope>NUCLEOTIDE SEQUENCE [LARGE SCALE GENOMIC DNA]</scope>
    <source>
        <strain evidence="2 3">VK4B</strain>
    </source>
</reference>
<dbReference type="EMBL" id="JAVIIP010000039">
    <property type="protein sequence ID" value="MDX8542016.1"/>
    <property type="molecule type" value="Genomic_DNA"/>
</dbReference>
<evidence type="ECO:0000313" key="3">
    <source>
        <dbReference type="Proteomes" id="UP001276564"/>
    </source>
</evidence>